<gene>
    <name evidence="1" type="ORF">AFUS01_LOCUS13974</name>
</gene>
<name>A0A8J2JQ47_9HEXA</name>
<dbReference type="AlphaFoldDB" id="A0A8J2JQ47"/>
<evidence type="ECO:0000313" key="2">
    <source>
        <dbReference type="Proteomes" id="UP000708208"/>
    </source>
</evidence>
<comment type="caution">
    <text evidence="1">The sequence shown here is derived from an EMBL/GenBank/DDBJ whole genome shotgun (WGS) entry which is preliminary data.</text>
</comment>
<keyword evidence="2" id="KW-1185">Reference proteome</keyword>
<sequence length="116" mass="13486">MLTNLISFLPKKTFRKSSKNILTTSYSIEPNRKLSDKIVMVAQTLMLCLQQLGSCRHIQLALPVQLKLLHSQRTKEVFEFYEIHYMCHIVSPKGINFSRSVKAVNLHMILFHVKRS</sequence>
<dbReference type="EMBL" id="CAJVCH010116256">
    <property type="protein sequence ID" value="CAG7724987.1"/>
    <property type="molecule type" value="Genomic_DNA"/>
</dbReference>
<evidence type="ECO:0000313" key="1">
    <source>
        <dbReference type="EMBL" id="CAG7724987.1"/>
    </source>
</evidence>
<accession>A0A8J2JQ47</accession>
<organism evidence="1 2">
    <name type="scientific">Allacma fusca</name>
    <dbReference type="NCBI Taxonomy" id="39272"/>
    <lineage>
        <taxon>Eukaryota</taxon>
        <taxon>Metazoa</taxon>
        <taxon>Ecdysozoa</taxon>
        <taxon>Arthropoda</taxon>
        <taxon>Hexapoda</taxon>
        <taxon>Collembola</taxon>
        <taxon>Symphypleona</taxon>
        <taxon>Sminthuridae</taxon>
        <taxon>Allacma</taxon>
    </lineage>
</organism>
<proteinExistence type="predicted"/>
<reference evidence="1" key="1">
    <citation type="submission" date="2021-06" db="EMBL/GenBank/DDBJ databases">
        <authorList>
            <person name="Hodson N. C."/>
            <person name="Mongue J. A."/>
            <person name="Jaron S. K."/>
        </authorList>
    </citation>
    <scope>NUCLEOTIDE SEQUENCE</scope>
</reference>
<protein>
    <submittedName>
        <fullName evidence="1">Uncharacterized protein</fullName>
    </submittedName>
</protein>
<dbReference type="Proteomes" id="UP000708208">
    <property type="component" value="Unassembled WGS sequence"/>
</dbReference>